<reference evidence="1 2" key="1">
    <citation type="submission" date="2016-10" db="EMBL/GenBank/DDBJ databases">
        <authorList>
            <person name="de Groot N.N."/>
        </authorList>
    </citation>
    <scope>NUCLEOTIDE SEQUENCE [LARGE SCALE GENOMIC DNA]</scope>
    <source>
        <strain evidence="1 2">Sb09</strain>
    </source>
</reference>
<gene>
    <name evidence="1" type="ORF">SAMN05216400_1483</name>
</gene>
<proteinExistence type="predicted"/>
<dbReference type="Proteomes" id="UP000183162">
    <property type="component" value="Unassembled WGS sequence"/>
</dbReference>
<protein>
    <recommendedName>
        <fullName evidence="3">TIGR04197 family type VII secretion effector</fullName>
    </recommendedName>
</protein>
<organism evidence="1 2">
    <name type="scientific">Streptococcus equinus</name>
    <name type="common">Streptococcus bovis</name>
    <dbReference type="NCBI Taxonomy" id="1335"/>
    <lineage>
        <taxon>Bacteria</taxon>
        <taxon>Bacillati</taxon>
        <taxon>Bacillota</taxon>
        <taxon>Bacilli</taxon>
        <taxon>Lactobacillales</taxon>
        <taxon>Streptococcaceae</taxon>
        <taxon>Streptococcus</taxon>
    </lineage>
</organism>
<name>A0A1G9ME40_STREI</name>
<evidence type="ECO:0000313" key="2">
    <source>
        <dbReference type="Proteomes" id="UP000183162"/>
    </source>
</evidence>
<evidence type="ECO:0000313" key="1">
    <source>
        <dbReference type="EMBL" id="SDL72373.1"/>
    </source>
</evidence>
<dbReference type="EMBL" id="FNGX01000004">
    <property type="protein sequence ID" value="SDL72373.1"/>
    <property type="molecule type" value="Genomic_DNA"/>
</dbReference>
<dbReference type="AlphaFoldDB" id="A0A1G9ME40"/>
<accession>A0A1G9ME40</accession>
<dbReference type="RefSeq" id="WP_074567071.1">
    <property type="nucleotide sequence ID" value="NZ_FNGX01000004.1"/>
</dbReference>
<sequence>MVKISLDEKNWKSLVSTAANGISDIEDIKVSSIGKTTLARFKTFVDIENNFNTTLEHFKTYSAANAKKMTKVADKIVAEDKKAANQIKKNTVRFK</sequence>
<dbReference type="OrthoDB" id="2229995at2"/>
<evidence type="ECO:0008006" key="3">
    <source>
        <dbReference type="Google" id="ProtNLM"/>
    </source>
</evidence>